<dbReference type="InterPro" id="IPR041664">
    <property type="entry name" value="AAA_16"/>
</dbReference>
<dbReference type="Pfam" id="PF00196">
    <property type="entry name" value="GerE"/>
    <property type="match status" value="1"/>
</dbReference>
<dbReference type="GO" id="GO:0003677">
    <property type="term" value="F:DNA binding"/>
    <property type="evidence" value="ECO:0007669"/>
    <property type="project" value="InterPro"/>
</dbReference>
<gene>
    <name evidence="5" type="ORF">GCM10012280_60410</name>
</gene>
<feature type="region of interest" description="Disordered" evidence="3">
    <location>
        <begin position="1"/>
        <end position="34"/>
    </location>
</feature>
<dbReference type="Gene3D" id="1.25.40.10">
    <property type="entry name" value="Tetratricopeptide repeat domain"/>
    <property type="match status" value="1"/>
</dbReference>
<accession>A0A917ZWH6</accession>
<keyword evidence="6" id="KW-1185">Reference proteome</keyword>
<dbReference type="InterPro" id="IPR011990">
    <property type="entry name" value="TPR-like_helical_dom_sf"/>
</dbReference>
<evidence type="ECO:0000256" key="1">
    <source>
        <dbReference type="ARBA" id="ARBA00022741"/>
    </source>
</evidence>
<sequence>MPDPLKTPETARTGWPAAVDGPATNSPTSGRGIPAGRSAQLAVLSSLAERARIRGAAALVTGPAGIGRSTLLDAFLQEQAHHSTVLRTRCPATSQDDAWCTVHALLKDAGFGTPVGTRPTAGAGQDMPPRRFHGAVTQLAAQGPLIIAIDDVHRSDVHSLHCLDFSLRRSSDLPLMVVLTQPSESAAFEPRTLTRLLAQRHWELIELAPLTPREVAEVVERRLGRTPEPDFLRQCSQSSRGVPALLHQLLDELGGDPEGAVGAARTTSRRLTGQALADDLLRLPYPVPPLLVAMAVLGVTDAQLLGELTHIPVPTVRRVVSGLNERQILVPDGSRFASESLRECLLRSVEQQELHTLGVRGARLLEDAGRPPGEVADVLLGLHTPAEPWMLEVLNRAARCAQDSGRPDSAVRYLTHALAVGADSDPGSVRAIRVRLTEVLSATDPCAALPHLDILLTSSEDSEDLAATTMRYANTLVLLGHNGRAARLLAEVLGRPRLPRQGVVGIEDEHRPMLESALLMSGVVEHSSAGWVRERGDALPHPRSPEQAEDDSPGGRRLRLTQAVLSVLGGNSATTVREQMRTALTGPRTPLDDMSLIASAMVLHLTDDNEASLGILDQIVREAGPTESTSETAALMTRAAVRFGTGDLPTAEADARRAVLLSSERPGGQENTAALTVLSGILVMRDLDATEAVLAEVTHPEAERSSWEYPSFLWIRAALQRERGLLDAALLSLRACGRMLRLNGTENPVLMPWWVDAADLLVTLGRTGEAQEVADHGEALAKNWGTSRSTGLVLLARGLAAGGRRGRELLAEACAVLADSPARVLHARAEFALGAALLEAGDQRAARIRLRTALDLMIRCGAEVPAQRAHELMSAAGGRPRPMSGHPADALTASERRVAALAAAGSSNAEIAETLFITRRTVELHLTHVYRKLGVSRRGDLTEVLAEGGEGVPSPNQ</sequence>
<evidence type="ECO:0000259" key="4">
    <source>
        <dbReference type="PROSITE" id="PS50043"/>
    </source>
</evidence>
<feature type="domain" description="HTH luxR-type" evidence="4">
    <location>
        <begin position="884"/>
        <end position="949"/>
    </location>
</feature>
<dbReference type="SUPFAM" id="SSF52540">
    <property type="entry name" value="P-loop containing nucleoside triphosphate hydrolases"/>
    <property type="match status" value="1"/>
</dbReference>
<dbReference type="InterPro" id="IPR036388">
    <property type="entry name" value="WH-like_DNA-bd_sf"/>
</dbReference>
<dbReference type="InterPro" id="IPR000792">
    <property type="entry name" value="Tscrpt_reg_LuxR_C"/>
</dbReference>
<evidence type="ECO:0000313" key="5">
    <source>
        <dbReference type="EMBL" id="GGO97791.1"/>
    </source>
</evidence>
<evidence type="ECO:0000256" key="3">
    <source>
        <dbReference type="SAM" id="MobiDB-lite"/>
    </source>
</evidence>
<feature type="region of interest" description="Disordered" evidence="3">
    <location>
        <begin position="535"/>
        <end position="556"/>
    </location>
</feature>
<keyword evidence="2" id="KW-0067">ATP-binding</keyword>
<dbReference type="InterPro" id="IPR016032">
    <property type="entry name" value="Sig_transdc_resp-reg_C-effctor"/>
</dbReference>
<organism evidence="5 6">
    <name type="scientific">Wenjunlia tyrosinilytica</name>
    <dbReference type="NCBI Taxonomy" id="1544741"/>
    <lineage>
        <taxon>Bacteria</taxon>
        <taxon>Bacillati</taxon>
        <taxon>Actinomycetota</taxon>
        <taxon>Actinomycetes</taxon>
        <taxon>Kitasatosporales</taxon>
        <taxon>Streptomycetaceae</taxon>
        <taxon>Wenjunlia</taxon>
    </lineage>
</organism>
<dbReference type="GO" id="GO:0004016">
    <property type="term" value="F:adenylate cyclase activity"/>
    <property type="evidence" value="ECO:0007669"/>
    <property type="project" value="TreeGrafter"/>
</dbReference>
<dbReference type="GO" id="GO:0005524">
    <property type="term" value="F:ATP binding"/>
    <property type="evidence" value="ECO:0007669"/>
    <property type="project" value="UniProtKB-KW"/>
</dbReference>
<dbReference type="EMBL" id="BMMS01000035">
    <property type="protein sequence ID" value="GGO97791.1"/>
    <property type="molecule type" value="Genomic_DNA"/>
</dbReference>
<evidence type="ECO:0000256" key="2">
    <source>
        <dbReference type="ARBA" id="ARBA00022840"/>
    </source>
</evidence>
<dbReference type="Gene3D" id="1.10.10.10">
    <property type="entry name" value="Winged helix-like DNA-binding domain superfamily/Winged helix DNA-binding domain"/>
    <property type="match status" value="1"/>
</dbReference>
<evidence type="ECO:0000313" key="6">
    <source>
        <dbReference type="Proteomes" id="UP000641932"/>
    </source>
</evidence>
<dbReference type="Proteomes" id="UP000641932">
    <property type="component" value="Unassembled WGS sequence"/>
</dbReference>
<reference evidence="5" key="1">
    <citation type="journal article" date="2014" name="Int. J. Syst. Evol. Microbiol.">
        <title>Complete genome sequence of Corynebacterium casei LMG S-19264T (=DSM 44701T), isolated from a smear-ripened cheese.</title>
        <authorList>
            <consortium name="US DOE Joint Genome Institute (JGI-PGF)"/>
            <person name="Walter F."/>
            <person name="Albersmeier A."/>
            <person name="Kalinowski J."/>
            <person name="Ruckert C."/>
        </authorList>
    </citation>
    <scope>NUCLEOTIDE SEQUENCE</scope>
    <source>
        <strain evidence="5">CGMCC 4.7201</strain>
    </source>
</reference>
<dbReference type="GO" id="GO:0005737">
    <property type="term" value="C:cytoplasm"/>
    <property type="evidence" value="ECO:0007669"/>
    <property type="project" value="TreeGrafter"/>
</dbReference>
<comment type="caution">
    <text evidence="5">The sequence shown here is derived from an EMBL/GenBank/DDBJ whole genome shotgun (WGS) entry which is preliminary data.</text>
</comment>
<dbReference type="InterPro" id="IPR027417">
    <property type="entry name" value="P-loop_NTPase"/>
</dbReference>
<dbReference type="SUPFAM" id="SSF46894">
    <property type="entry name" value="C-terminal effector domain of the bipartite response regulators"/>
    <property type="match status" value="1"/>
</dbReference>
<dbReference type="SMART" id="SM00421">
    <property type="entry name" value="HTH_LUXR"/>
    <property type="match status" value="1"/>
</dbReference>
<name>A0A917ZWH6_9ACTN</name>
<dbReference type="PROSITE" id="PS00622">
    <property type="entry name" value="HTH_LUXR_1"/>
    <property type="match status" value="1"/>
</dbReference>
<protein>
    <submittedName>
        <fullName evidence="5">LuxR family transcriptional regulator</fullName>
    </submittedName>
</protein>
<dbReference type="CDD" id="cd06170">
    <property type="entry name" value="LuxR_C_like"/>
    <property type="match status" value="1"/>
</dbReference>
<dbReference type="SUPFAM" id="SSF48452">
    <property type="entry name" value="TPR-like"/>
    <property type="match status" value="1"/>
</dbReference>
<dbReference type="RefSeq" id="WP_189135014.1">
    <property type="nucleotide sequence ID" value="NZ_BMMS01000035.1"/>
</dbReference>
<dbReference type="GO" id="GO:0006355">
    <property type="term" value="P:regulation of DNA-templated transcription"/>
    <property type="evidence" value="ECO:0007669"/>
    <property type="project" value="InterPro"/>
</dbReference>
<keyword evidence="1" id="KW-0547">Nucleotide-binding</keyword>
<dbReference type="AlphaFoldDB" id="A0A917ZWH6"/>
<proteinExistence type="predicted"/>
<reference evidence="5" key="2">
    <citation type="submission" date="2020-09" db="EMBL/GenBank/DDBJ databases">
        <authorList>
            <person name="Sun Q."/>
            <person name="Zhou Y."/>
        </authorList>
    </citation>
    <scope>NUCLEOTIDE SEQUENCE</scope>
    <source>
        <strain evidence="5">CGMCC 4.7201</strain>
    </source>
</reference>
<dbReference type="PANTHER" id="PTHR16305:SF35">
    <property type="entry name" value="TRANSCRIPTIONAL ACTIVATOR DOMAIN"/>
    <property type="match status" value="1"/>
</dbReference>
<dbReference type="Pfam" id="PF13191">
    <property type="entry name" value="AAA_16"/>
    <property type="match status" value="1"/>
</dbReference>
<dbReference type="PANTHER" id="PTHR16305">
    <property type="entry name" value="TESTICULAR SOLUBLE ADENYLYL CYCLASE"/>
    <property type="match status" value="1"/>
</dbReference>
<dbReference type="PROSITE" id="PS50043">
    <property type="entry name" value="HTH_LUXR_2"/>
    <property type="match status" value="1"/>
</dbReference>
<dbReference type="PRINTS" id="PR00038">
    <property type="entry name" value="HTHLUXR"/>
</dbReference>
<feature type="compositionally biased region" description="Basic and acidic residues" evidence="3">
    <location>
        <begin position="535"/>
        <end position="546"/>
    </location>
</feature>